<name>A0A9Y2JL77_9PSEU</name>
<dbReference type="EMBL" id="CP127295">
    <property type="protein sequence ID" value="WIY00656.1"/>
    <property type="molecule type" value="Genomic_DNA"/>
</dbReference>
<accession>A0A9Y2JL77</accession>
<dbReference type="GO" id="GO:0016810">
    <property type="term" value="F:hydrolase activity, acting on carbon-nitrogen (but not peptide) bonds"/>
    <property type="evidence" value="ECO:0007669"/>
    <property type="project" value="InterPro"/>
</dbReference>
<keyword evidence="2" id="KW-1185">Reference proteome</keyword>
<sequence>MYDPFGTVTQQMDRAHVDTVLVAGRVVKRRRRLLADVGAHLVAADRLRDRLLSRG</sequence>
<dbReference type="InterPro" id="IPR011059">
    <property type="entry name" value="Metal-dep_hydrolase_composite"/>
</dbReference>
<dbReference type="AlphaFoldDB" id="A0A9Y2JL77"/>
<dbReference type="Gene3D" id="2.30.40.10">
    <property type="entry name" value="Urease, subunit C, domain 1"/>
    <property type="match status" value="1"/>
</dbReference>
<evidence type="ECO:0000313" key="2">
    <source>
        <dbReference type="Proteomes" id="UP001239397"/>
    </source>
</evidence>
<dbReference type="RefSeq" id="WP_285997118.1">
    <property type="nucleotide sequence ID" value="NZ_CP127295.1"/>
</dbReference>
<protein>
    <submittedName>
        <fullName evidence="1">Uncharacterized protein</fullName>
    </submittedName>
</protein>
<dbReference type="Proteomes" id="UP001239397">
    <property type="component" value="Chromosome"/>
</dbReference>
<gene>
    <name evidence="1" type="ORF">QRX60_42465</name>
</gene>
<evidence type="ECO:0000313" key="1">
    <source>
        <dbReference type="EMBL" id="WIY00656.1"/>
    </source>
</evidence>
<dbReference type="KEGG" id="amog:QRX60_42465"/>
<reference evidence="1 2" key="1">
    <citation type="submission" date="2023-06" db="EMBL/GenBank/DDBJ databases">
        <authorList>
            <person name="Oyuntsetseg B."/>
            <person name="Kim S.B."/>
        </authorList>
    </citation>
    <scope>NUCLEOTIDE SEQUENCE [LARGE SCALE GENOMIC DNA]</scope>
    <source>
        <strain evidence="1 2">4-36</strain>
    </source>
</reference>
<proteinExistence type="predicted"/>
<organism evidence="1 2">
    <name type="scientific">Amycolatopsis mongoliensis</name>
    <dbReference type="NCBI Taxonomy" id="715475"/>
    <lineage>
        <taxon>Bacteria</taxon>
        <taxon>Bacillati</taxon>
        <taxon>Actinomycetota</taxon>
        <taxon>Actinomycetes</taxon>
        <taxon>Pseudonocardiales</taxon>
        <taxon>Pseudonocardiaceae</taxon>
        <taxon>Amycolatopsis</taxon>
    </lineage>
</organism>